<sequence length="184" mass="19641">MALSNSPPLSSEGFGNPPVIESDVLQDIWGGDTIPNAPEPESKLDESEPNRGLESIPSSGPRKPRADTLHQGVSLESLASSAEISEPSIIVPDKTNSGTDKTGGTGGPESPIQTLLCIPYAAGILEITSTKLQSADKIHFLGKSWQNGRRTEFLLRLGLKLWLPADQVPEGVLPRRPGELDNSR</sequence>
<comment type="caution">
    <text evidence="2">The sequence shown here is derived from an EMBL/GenBank/DDBJ whole genome shotgun (WGS) entry which is preliminary data.</text>
</comment>
<accession>A0A5M9MIM3</accession>
<dbReference type="RefSeq" id="XP_033424585.1">
    <property type="nucleotide sequence ID" value="XM_033571270.1"/>
</dbReference>
<gene>
    <name evidence="2" type="ORF">ATNIH1004_006643</name>
</gene>
<proteinExistence type="predicted"/>
<feature type="compositionally biased region" description="Low complexity" evidence="1">
    <location>
        <begin position="80"/>
        <end position="92"/>
    </location>
</feature>
<dbReference type="GeneID" id="54329345"/>
<dbReference type="EMBL" id="QUQM01000007">
    <property type="protein sequence ID" value="KAA8645224.1"/>
    <property type="molecule type" value="Genomic_DNA"/>
</dbReference>
<evidence type="ECO:0000256" key="1">
    <source>
        <dbReference type="SAM" id="MobiDB-lite"/>
    </source>
</evidence>
<feature type="region of interest" description="Disordered" evidence="1">
    <location>
        <begin position="80"/>
        <end position="110"/>
    </location>
</feature>
<evidence type="ECO:0000313" key="2">
    <source>
        <dbReference type="EMBL" id="KAA8645224.1"/>
    </source>
</evidence>
<organism evidence="2 3">
    <name type="scientific">Aspergillus tanneri</name>
    <dbReference type="NCBI Taxonomy" id="1220188"/>
    <lineage>
        <taxon>Eukaryota</taxon>
        <taxon>Fungi</taxon>
        <taxon>Dikarya</taxon>
        <taxon>Ascomycota</taxon>
        <taxon>Pezizomycotina</taxon>
        <taxon>Eurotiomycetes</taxon>
        <taxon>Eurotiomycetidae</taxon>
        <taxon>Eurotiales</taxon>
        <taxon>Aspergillaceae</taxon>
        <taxon>Aspergillus</taxon>
        <taxon>Aspergillus subgen. Circumdati</taxon>
    </lineage>
</organism>
<reference evidence="2 3" key="1">
    <citation type="submission" date="2019-08" db="EMBL/GenBank/DDBJ databases">
        <title>The genome sequence of a newly discovered highly antifungal drug resistant Aspergillus species, Aspergillus tanneri NIH 1004.</title>
        <authorList>
            <person name="Mounaud S."/>
            <person name="Singh I."/>
            <person name="Joardar V."/>
            <person name="Pakala S."/>
            <person name="Pakala S."/>
            <person name="Venepally P."/>
            <person name="Chung J.K."/>
            <person name="Losada L."/>
            <person name="Nierman W.C."/>
        </authorList>
    </citation>
    <scope>NUCLEOTIDE SEQUENCE [LARGE SCALE GENOMIC DNA]</scope>
    <source>
        <strain evidence="2 3">NIH1004</strain>
    </source>
</reference>
<dbReference type="Proteomes" id="UP000324241">
    <property type="component" value="Unassembled WGS sequence"/>
</dbReference>
<name>A0A5M9MIM3_9EURO</name>
<feature type="compositionally biased region" description="Basic and acidic residues" evidence="1">
    <location>
        <begin position="40"/>
        <end position="51"/>
    </location>
</feature>
<feature type="region of interest" description="Disordered" evidence="1">
    <location>
        <begin position="1"/>
        <end position="68"/>
    </location>
</feature>
<dbReference type="AlphaFoldDB" id="A0A5M9MIM3"/>
<evidence type="ECO:0000313" key="3">
    <source>
        <dbReference type="Proteomes" id="UP000324241"/>
    </source>
</evidence>
<protein>
    <submittedName>
        <fullName evidence="2">Uncharacterized protein</fullName>
    </submittedName>
</protein>